<dbReference type="GO" id="GO:0016787">
    <property type="term" value="F:hydrolase activity"/>
    <property type="evidence" value="ECO:0007669"/>
    <property type="project" value="UniProtKB-KW"/>
</dbReference>
<feature type="region of interest" description="Disordered" evidence="10">
    <location>
        <begin position="956"/>
        <end position="979"/>
    </location>
</feature>
<evidence type="ECO:0000256" key="4">
    <source>
        <dbReference type="ARBA" id="ARBA00022771"/>
    </source>
</evidence>
<dbReference type="InterPro" id="IPR017907">
    <property type="entry name" value="Znf_RING_CS"/>
</dbReference>
<protein>
    <submittedName>
        <fullName evidence="14">DNA repair protein RAD5</fullName>
    </submittedName>
</protein>
<evidence type="ECO:0000259" key="12">
    <source>
        <dbReference type="PROSITE" id="PS51192"/>
    </source>
</evidence>
<dbReference type="Proteomes" id="UP000295604">
    <property type="component" value="Unassembled WGS sequence"/>
</dbReference>
<keyword evidence="8" id="KW-0067">ATP-binding</keyword>
<keyword evidence="6" id="KW-0347">Helicase</keyword>
<sequence length="1252" mass="142069">MASPRSAFPRPEGDQQRKFQFSCASDDEDEEEAQVAQSSKDLTQTSTDLTSDFDAMFEATVHTSEGTDKQAQGKDISSCVYTQDEDLSDLFVPQNHDSAAEHVEIKIKDEPESDEDIVMIHPETASKDAQSRWAQPKRWIIDLVTGVKEEPHSEAGVSREARNFQNESSASAAPGTLSDVKVKVEDEEKKRKRQNELTQKLIMKVALSNDEFAELNRLNKELEGLTGEGLSNEDREAGKQQKKARRAAPQTAKDYFAQVASKEQKEREARAFKRASKRASEGKSERQNKRQKLTAKEKRQLEQGSKRLQSIREVQDAIQERADQGDLPDQPIITARTKKDQLKQIADNVPEGADKNLIGDQKAELKEATQAWGAKAVRAKDGMWEVRGLETLLPHHQIIVGAWMLGRELKVSDNLPRGGILADVMGMGKTIETLSCMVGNQAEADEKEKGEGATLVVCQSGQNIDQWMAEIRKHCDEKFASDIVHYKASNKMGIGLLGKLNVVFASYTQLREGIPSDKERVEMLQQIKDPEKFRDWEEERTGKLFKMKWHRVVLDEAHMIKNYKSSTAQACCKLNAKYRWAVTGTPLVNSAMEFYSYLKFIRFDVGDLGDYERTYCKGKKALLRHQKLAFDIMYRRTHSDEFLGQRILNLRRTHPTHQYLMLSEEEMVIFRTTERCFRRRINEDLQEGVAERQIMCYLTMLLRLRQAATHPFLIESLMGEYFTLEDLRKTKMRLRALKNTKTVYEQIGSWNQRHTMSDDRILAVVAEAERRKEAGENGTTLRDLLGDDDDETDDDVPEQAEKFSRPGTAANDSNVVGDDSDEVNSVDEVDEDDNGMIPESYLAERQERQNAGKVTLPNPDDVPPLNPFGDSSFGLYFDMDKQLEYMERLEKLAIAKCSVCKEKPENPHTGSRCEHVFCCSCLVKHLGTKGRKCPRCGTIIGEPKPLQAFDSMEGIESDSHDAVGSPGSRKGKRGTRDKDYTKGFDYAGFQPNEDDKEKKKPLRFLQIADRMSHLSVTPSAKTTALKETILRWREEAPDDKIIIFSQFNACMKIVARMLEAEGIIFSYLSGSMNAAQRGKAIKEFEKGEKVQVLIVSLRAGGTALNLTRGNRVILMELWWNHAVEQQAFARVYRMGQQKETHFLRFIVNTPIEERMLSMQIDKILRIDAALQDDRPRAPKITIEDIASMLGKVVTRKGVMQVIADYKDGEDDDEDMAPDAETRAVTAEDEPDLEGFVVPDDEVDYDDEDDYEI</sequence>
<feature type="compositionally biased region" description="Basic and acidic residues" evidence="10">
    <location>
        <begin position="149"/>
        <end position="162"/>
    </location>
</feature>
<evidence type="ECO:0000256" key="3">
    <source>
        <dbReference type="ARBA" id="ARBA00022741"/>
    </source>
</evidence>
<dbReference type="PROSITE" id="PS51194">
    <property type="entry name" value="HELICASE_CTER"/>
    <property type="match status" value="1"/>
</dbReference>
<keyword evidence="3" id="KW-0547">Nucleotide-binding</keyword>
<feature type="compositionally biased region" description="Acidic residues" evidence="10">
    <location>
        <begin position="1207"/>
        <end position="1217"/>
    </location>
</feature>
<evidence type="ECO:0000256" key="1">
    <source>
        <dbReference type="ARBA" id="ARBA00007025"/>
    </source>
</evidence>
<dbReference type="SUPFAM" id="SSF57850">
    <property type="entry name" value="RING/U-box"/>
    <property type="match status" value="1"/>
</dbReference>
<keyword evidence="2" id="KW-0479">Metal-binding</keyword>
<comment type="similarity">
    <text evidence="1">Belongs to the SNF2/RAD54 helicase family.</text>
</comment>
<comment type="caution">
    <text evidence="14">The sequence shown here is derived from an EMBL/GenBank/DDBJ whole genome shotgun (WGS) entry which is preliminary data.</text>
</comment>
<evidence type="ECO:0000256" key="10">
    <source>
        <dbReference type="SAM" id="MobiDB-lite"/>
    </source>
</evidence>
<dbReference type="AlphaFoldDB" id="A0A4R8T6X3"/>
<dbReference type="PANTHER" id="PTHR45626:SF17">
    <property type="entry name" value="HELICASE-LIKE TRANSCRIPTION FACTOR"/>
    <property type="match status" value="1"/>
</dbReference>
<feature type="region of interest" description="Disordered" evidence="10">
    <location>
        <begin position="1"/>
        <end position="47"/>
    </location>
</feature>
<dbReference type="Pfam" id="PF00097">
    <property type="entry name" value="zf-C3HC4"/>
    <property type="match status" value="1"/>
</dbReference>
<evidence type="ECO:0000256" key="8">
    <source>
        <dbReference type="ARBA" id="ARBA00022840"/>
    </source>
</evidence>
<feature type="domain" description="RING-type" evidence="11">
    <location>
        <begin position="897"/>
        <end position="936"/>
    </location>
</feature>
<organism evidence="14 15">
    <name type="scientific">Colletotrichum sidae</name>
    <dbReference type="NCBI Taxonomy" id="1347389"/>
    <lineage>
        <taxon>Eukaryota</taxon>
        <taxon>Fungi</taxon>
        <taxon>Dikarya</taxon>
        <taxon>Ascomycota</taxon>
        <taxon>Pezizomycotina</taxon>
        <taxon>Sordariomycetes</taxon>
        <taxon>Hypocreomycetidae</taxon>
        <taxon>Glomerellales</taxon>
        <taxon>Glomerellaceae</taxon>
        <taxon>Colletotrichum</taxon>
        <taxon>Colletotrichum orbiculare species complex</taxon>
    </lineage>
</organism>
<evidence type="ECO:0000259" key="11">
    <source>
        <dbReference type="PROSITE" id="PS50089"/>
    </source>
</evidence>
<dbReference type="InterPro" id="IPR013083">
    <property type="entry name" value="Znf_RING/FYVE/PHD"/>
</dbReference>
<dbReference type="GO" id="GO:0008094">
    <property type="term" value="F:ATP-dependent activity, acting on DNA"/>
    <property type="evidence" value="ECO:0007669"/>
    <property type="project" value="TreeGrafter"/>
</dbReference>
<feature type="region of interest" description="Disordered" evidence="10">
    <location>
        <begin position="149"/>
        <end position="195"/>
    </location>
</feature>
<dbReference type="InterPro" id="IPR049730">
    <property type="entry name" value="SNF2/RAD54-like_C"/>
</dbReference>
<feature type="domain" description="Helicase ATP-binding" evidence="12">
    <location>
        <begin position="410"/>
        <end position="604"/>
    </location>
</feature>
<dbReference type="SUPFAM" id="SSF52540">
    <property type="entry name" value="P-loop containing nucleoside triphosphate hydrolases"/>
    <property type="match status" value="2"/>
</dbReference>
<dbReference type="Gene3D" id="3.40.50.10810">
    <property type="entry name" value="Tandem AAA-ATPase domain"/>
    <property type="match status" value="1"/>
</dbReference>
<feature type="compositionally biased region" description="Acidic residues" evidence="10">
    <location>
        <begin position="1226"/>
        <end position="1252"/>
    </location>
</feature>
<dbReference type="EMBL" id="QAPF01000216">
    <property type="protein sequence ID" value="TEA13096.1"/>
    <property type="molecule type" value="Genomic_DNA"/>
</dbReference>
<dbReference type="GO" id="GO:0004386">
    <property type="term" value="F:helicase activity"/>
    <property type="evidence" value="ECO:0007669"/>
    <property type="project" value="UniProtKB-KW"/>
</dbReference>
<dbReference type="CDD" id="cd18008">
    <property type="entry name" value="DEXDc_SHPRH-like"/>
    <property type="match status" value="1"/>
</dbReference>
<dbReference type="InterPro" id="IPR018957">
    <property type="entry name" value="Znf_C3HC4_RING-type"/>
</dbReference>
<evidence type="ECO:0000256" key="2">
    <source>
        <dbReference type="ARBA" id="ARBA00022723"/>
    </source>
</evidence>
<evidence type="ECO:0000313" key="14">
    <source>
        <dbReference type="EMBL" id="TEA13096.1"/>
    </source>
</evidence>
<feature type="region of interest" description="Disordered" evidence="10">
    <location>
        <begin position="223"/>
        <end position="309"/>
    </location>
</feature>
<evidence type="ECO:0000313" key="15">
    <source>
        <dbReference type="Proteomes" id="UP000295604"/>
    </source>
</evidence>
<dbReference type="InterPro" id="IPR027417">
    <property type="entry name" value="P-loop_NTPase"/>
</dbReference>
<accession>A0A4R8T6X3</accession>
<dbReference type="GO" id="GO:0005634">
    <property type="term" value="C:nucleus"/>
    <property type="evidence" value="ECO:0007669"/>
    <property type="project" value="TreeGrafter"/>
</dbReference>
<evidence type="ECO:0000256" key="6">
    <source>
        <dbReference type="ARBA" id="ARBA00022806"/>
    </source>
</evidence>
<evidence type="ECO:0000256" key="7">
    <source>
        <dbReference type="ARBA" id="ARBA00022833"/>
    </source>
</evidence>
<dbReference type="CDD" id="cd18793">
    <property type="entry name" value="SF2_C_SNF"/>
    <property type="match status" value="1"/>
</dbReference>
<dbReference type="SMART" id="SM00487">
    <property type="entry name" value="DEXDc"/>
    <property type="match status" value="1"/>
</dbReference>
<feature type="compositionally biased region" description="Basic and acidic residues" evidence="10">
    <location>
        <begin position="278"/>
        <end position="305"/>
    </location>
</feature>
<gene>
    <name evidence="14" type="primary">RAD5-1</name>
    <name evidence="14" type="ORF">C8034_v005359</name>
</gene>
<feature type="compositionally biased region" description="Basic and acidic residues" evidence="10">
    <location>
        <begin position="180"/>
        <end position="189"/>
    </location>
</feature>
<dbReference type="SMART" id="SM00490">
    <property type="entry name" value="HELICc"/>
    <property type="match status" value="1"/>
</dbReference>
<dbReference type="InterPro" id="IPR050628">
    <property type="entry name" value="SNF2_RAD54_helicase_TF"/>
</dbReference>
<dbReference type="GO" id="GO:0008270">
    <property type="term" value="F:zinc ion binding"/>
    <property type="evidence" value="ECO:0007669"/>
    <property type="project" value="UniProtKB-KW"/>
</dbReference>
<feature type="compositionally biased region" description="Basic and acidic residues" evidence="10">
    <location>
        <begin position="262"/>
        <end position="271"/>
    </location>
</feature>
<dbReference type="InterPro" id="IPR014001">
    <property type="entry name" value="Helicase_ATP-bd"/>
</dbReference>
<dbReference type="Pfam" id="PF00176">
    <property type="entry name" value="SNF2-rel_dom"/>
    <property type="match status" value="1"/>
</dbReference>
<dbReference type="InterPro" id="IPR001841">
    <property type="entry name" value="Znf_RING"/>
</dbReference>
<dbReference type="InterPro" id="IPR001650">
    <property type="entry name" value="Helicase_C-like"/>
</dbReference>
<feature type="domain" description="Helicase C-terminal" evidence="13">
    <location>
        <begin position="1024"/>
        <end position="1182"/>
    </location>
</feature>
<reference evidence="14 15" key="1">
    <citation type="submission" date="2018-11" db="EMBL/GenBank/DDBJ databases">
        <title>Genome sequence and assembly of Colletotrichum sidae.</title>
        <authorList>
            <person name="Gan P."/>
            <person name="Shirasu K."/>
        </authorList>
    </citation>
    <scope>NUCLEOTIDE SEQUENCE [LARGE SCALE GENOMIC DNA]</scope>
    <source>
        <strain evidence="14 15">CBS 518.97</strain>
    </source>
</reference>
<keyword evidence="15" id="KW-1185">Reference proteome</keyword>
<dbReference type="InterPro" id="IPR000330">
    <property type="entry name" value="SNF2_N"/>
</dbReference>
<dbReference type="GO" id="GO:0006281">
    <property type="term" value="P:DNA repair"/>
    <property type="evidence" value="ECO:0007669"/>
    <property type="project" value="TreeGrafter"/>
</dbReference>
<keyword evidence="7" id="KW-0862">Zinc</keyword>
<dbReference type="Gene3D" id="3.40.50.300">
    <property type="entry name" value="P-loop containing nucleotide triphosphate hydrolases"/>
    <property type="match status" value="1"/>
</dbReference>
<dbReference type="InterPro" id="IPR038718">
    <property type="entry name" value="SNF2-like_sf"/>
</dbReference>
<proteinExistence type="inferred from homology"/>
<name>A0A4R8T6X3_9PEZI</name>
<keyword evidence="5" id="KW-0378">Hydrolase</keyword>
<feature type="compositionally biased region" description="Acidic residues" evidence="10">
    <location>
        <begin position="818"/>
        <end position="834"/>
    </location>
</feature>
<keyword evidence="4 9" id="KW-0863">Zinc-finger</keyword>
<evidence type="ECO:0000256" key="9">
    <source>
        <dbReference type="PROSITE-ProRule" id="PRU00175"/>
    </source>
</evidence>
<dbReference type="GO" id="GO:0005524">
    <property type="term" value="F:ATP binding"/>
    <property type="evidence" value="ECO:0007669"/>
    <property type="project" value="UniProtKB-KW"/>
</dbReference>
<dbReference type="PROSITE" id="PS50089">
    <property type="entry name" value="ZF_RING_2"/>
    <property type="match status" value="1"/>
</dbReference>
<dbReference type="PROSITE" id="PS51192">
    <property type="entry name" value="HELICASE_ATP_BIND_1"/>
    <property type="match status" value="1"/>
</dbReference>
<dbReference type="PANTHER" id="PTHR45626">
    <property type="entry name" value="TRANSCRIPTION TERMINATION FACTOR 2-RELATED"/>
    <property type="match status" value="1"/>
</dbReference>
<feature type="compositionally biased region" description="Acidic residues" evidence="10">
    <location>
        <begin position="786"/>
        <end position="798"/>
    </location>
</feature>
<feature type="compositionally biased region" description="Low complexity" evidence="10">
    <location>
        <begin position="37"/>
        <end position="47"/>
    </location>
</feature>
<dbReference type="Gene3D" id="3.30.40.10">
    <property type="entry name" value="Zinc/RING finger domain, C3HC4 (zinc finger)"/>
    <property type="match status" value="1"/>
</dbReference>
<dbReference type="Pfam" id="PF00271">
    <property type="entry name" value="Helicase_C"/>
    <property type="match status" value="1"/>
</dbReference>
<feature type="region of interest" description="Disordered" evidence="10">
    <location>
        <begin position="772"/>
        <end position="834"/>
    </location>
</feature>
<evidence type="ECO:0000256" key="5">
    <source>
        <dbReference type="ARBA" id="ARBA00022801"/>
    </source>
</evidence>
<dbReference type="PROSITE" id="PS00518">
    <property type="entry name" value="ZF_RING_1"/>
    <property type="match status" value="1"/>
</dbReference>
<evidence type="ECO:0000259" key="13">
    <source>
        <dbReference type="PROSITE" id="PS51194"/>
    </source>
</evidence>
<feature type="region of interest" description="Disordered" evidence="10">
    <location>
        <begin position="1207"/>
        <end position="1252"/>
    </location>
</feature>